<dbReference type="GO" id="GO:0005886">
    <property type="term" value="C:plasma membrane"/>
    <property type="evidence" value="ECO:0007669"/>
    <property type="project" value="UniProtKB-SubCell"/>
</dbReference>
<dbReference type="PANTHER" id="PTHR33908">
    <property type="entry name" value="MANNOSYLTRANSFERASE YKCB-RELATED"/>
    <property type="match status" value="1"/>
</dbReference>
<evidence type="ECO:0000256" key="5">
    <source>
        <dbReference type="ARBA" id="ARBA00022692"/>
    </source>
</evidence>
<feature type="transmembrane region" description="Helical" evidence="9">
    <location>
        <begin position="164"/>
        <end position="184"/>
    </location>
</feature>
<evidence type="ECO:0000256" key="2">
    <source>
        <dbReference type="ARBA" id="ARBA00022475"/>
    </source>
</evidence>
<comment type="subcellular location">
    <subcellularLocation>
        <location evidence="1">Cell membrane</location>
        <topology evidence="1">Multi-pass membrane protein</topology>
    </subcellularLocation>
</comment>
<dbReference type="EMBL" id="QLYX01000014">
    <property type="protein sequence ID" value="RAY12310.1"/>
    <property type="molecule type" value="Genomic_DNA"/>
</dbReference>
<keyword evidence="3" id="KW-0328">Glycosyltransferase</keyword>
<feature type="transmembrane region" description="Helical" evidence="9">
    <location>
        <begin position="126"/>
        <end position="157"/>
    </location>
</feature>
<name>A0A365GZQ9_9ACTN</name>
<dbReference type="PANTHER" id="PTHR33908:SF11">
    <property type="entry name" value="MEMBRANE PROTEIN"/>
    <property type="match status" value="1"/>
</dbReference>
<feature type="transmembrane region" description="Helical" evidence="9">
    <location>
        <begin position="407"/>
        <end position="427"/>
    </location>
</feature>
<comment type="caution">
    <text evidence="10">The sequence shown here is derived from an EMBL/GenBank/DDBJ whole genome shotgun (WGS) entry which is preliminary data.</text>
</comment>
<feature type="transmembrane region" description="Helical" evidence="9">
    <location>
        <begin position="46"/>
        <end position="68"/>
    </location>
</feature>
<evidence type="ECO:0000313" key="10">
    <source>
        <dbReference type="EMBL" id="RAY12310.1"/>
    </source>
</evidence>
<feature type="transmembrane region" description="Helical" evidence="9">
    <location>
        <begin position="383"/>
        <end position="401"/>
    </location>
</feature>
<keyword evidence="5 9" id="KW-0812">Transmembrane</keyword>
<keyword evidence="11" id="KW-1185">Reference proteome</keyword>
<proteinExistence type="predicted"/>
<feature type="transmembrane region" description="Helical" evidence="9">
    <location>
        <begin position="354"/>
        <end position="376"/>
    </location>
</feature>
<dbReference type="AlphaFoldDB" id="A0A365GZQ9"/>
<evidence type="ECO:0000256" key="1">
    <source>
        <dbReference type="ARBA" id="ARBA00004651"/>
    </source>
</evidence>
<organism evidence="10 11">
    <name type="scientific">Actinomadura craniellae</name>
    <dbReference type="NCBI Taxonomy" id="2231787"/>
    <lineage>
        <taxon>Bacteria</taxon>
        <taxon>Bacillati</taxon>
        <taxon>Actinomycetota</taxon>
        <taxon>Actinomycetes</taxon>
        <taxon>Streptosporangiales</taxon>
        <taxon>Thermomonosporaceae</taxon>
        <taxon>Actinomadura</taxon>
    </lineage>
</organism>
<evidence type="ECO:0000256" key="7">
    <source>
        <dbReference type="ARBA" id="ARBA00023136"/>
    </source>
</evidence>
<evidence type="ECO:0000313" key="11">
    <source>
        <dbReference type="Proteomes" id="UP000251891"/>
    </source>
</evidence>
<dbReference type="GO" id="GO:0009103">
    <property type="term" value="P:lipopolysaccharide biosynthetic process"/>
    <property type="evidence" value="ECO:0007669"/>
    <property type="project" value="UniProtKB-ARBA"/>
</dbReference>
<evidence type="ECO:0008006" key="12">
    <source>
        <dbReference type="Google" id="ProtNLM"/>
    </source>
</evidence>
<keyword evidence="2" id="KW-1003">Cell membrane</keyword>
<gene>
    <name evidence="10" type="ORF">DPM19_26255</name>
</gene>
<evidence type="ECO:0000256" key="8">
    <source>
        <dbReference type="SAM" id="MobiDB-lite"/>
    </source>
</evidence>
<feature type="transmembrane region" description="Helical" evidence="9">
    <location>
        <begin position="103"/>
        <end position="120"/>
    </location>
</feature>
<keyword evidence="6 9" id="KW-1133">Transmembrane helix</keyword>
<dbReference type="InterPro" id="IPR050297">
    <property type="entry name" value="LipidA_mod_glycosyltrf_83"/>
</dbReference>
<accession>A0A365GZQ9</accession>
<feature type="region of interest" description="Disordered" evidence="8">
    <location>
        <begin position="433"/>
        <end position="456"/>
    </location>
</feature>
<protein>
    <recommendedName>
        <fullName evidence="12">Glycosyltransferase RgtA/B/C/D-like domain-containing protein</fullName>
    </recommendedName>
</protein>
<dbReference type="GO" id="GO:0016763">
    <property type="term" value="F:pentosyltransferase activity"/>
    <property type="evidence" value="ECO:0007669"/>
    <property type="project" value="TreeGrafter"/>
</dbReference>
<evidence type="ECO:0000256" key="4">
    <source>
        <dbReference type="ARBA" id="ARBA00022679"/>
    </source>
</evidence>
<feature type="compositionally biased region" description="Acidic residues" evidence="8">
    <location>
        <begin position="442"/>
        <end position="456"/>
    </location>
</feature>
<sequence length="456" mass="51334">MLGYRPAMFFNDSFDYLHAAMDVYPHPLRPNGYSFLLLIFKPFHSFALVVAVQHLMGLAMGLMIYALLRRRFGLPGWGAALATVPVLLDAYQIQLEHLILSDAPFTFLIVSAITLVLWHARPSWQVAAGIGLLLGAASLTRTLGLPVLLVVVGYMVLRRVRWRIVALTLVSGVLPLIAYSGWFYSEHQVFNTTESNGIFLYARVYKFADCDKIKPPVDEIPFCVQAENRLPNSQDGIWNRRSPLRRFPEARFSSDQNARASSFSKRAITAQPGDYLQVVAHDFFRVFRWERTVFPDKDTYRQYEFEKEATPLPDWRMSNDATAAQEAMAYEQGNARTRVVEPFAGVMRTYQDHVYLRGTLLGFILLIALAGMLPLWRRFGGAALVPVLTAVGLLLAPAATAEFDYRYILPTVPLACLAAAMAFSPEIRGRVRGARRRRATDTEDTPAEPDPEPALR</sequence>
<evidence type="ECO:0000256" key="6">
    <source>
        <dbReference type="ARBA" id="ARBA00022989"/>
    </source>
</evidence>
<reference evidence="10 11" key="1">
    <citation type="submission" date="2018-06" db="EMBL/GenBank/DDBJ databases">
        <title>Actinomadura craniellae sp. nov. isolated from marine sponge Craniella sp.</title>
        <authorList>
            <person name="Li L."/>
            <person name="Xu Q.H."/>
            <person name="Lin H.W."/>
            <person name="Lu Y.H."/>
        </authorList>
    </citation>
    <scope>NUCLEOTIDE SEQUENCE [LARGE SCALE GENOMIC DNA]</scope>
    <source>
        <strain evidence="10 11">LHW63021</strain>
    </source>
</reference>
<keyword evidence="4" id="KW-0808">Transferase</keyword>
<keyword evidence="7 9" id="KW-0472">Membrane</keyword>
<evidence type="ECO:0000256" key="3">
    <source>
        <dbReference type="ARBA" id="ARBA00022676"/>
    </source>
</evidence>
<evidence type="ECO:0000256" key="9">
    <source>
        <dbReference type="SAM" id="Phobius"/>
    </source>
</evidence>
<dbReference type="Proteomes" id="UP000251891">
    <property type="component" value="Unassembled WGS sequence"/>
</dbReference>